<dbReference type="PANTHER" id="PTHR11963">
    <property type="entry name" value="LEUCINE AMINOPEPTIDASE-RELATED"/>
    <property type="match status" value="1"/>
</dbReference>
<evidence type="ECO:0000313" key="8">
    <source>
        <dbReference type="Proteomes" id="UP001169063"/>
    </source>
</evidence>
<keyword evidence="4" id="KW-0378">Hydrolase</keyword>
<dbReference type="PROSITE" id="PS00631">
    <property type="entry name" value="CYTOSOL_AP"/>
    <property type="match status" value="1"/>
</dbReference>
<comment type="caution">
    <text evidence="7">The sequence shown here is derived from an EMBL/GenBank/DDBJ whole genome shotgun (WGS) entry which is preliminary data.</text>
</comment>
<keyword evidence="2 7" id="KW-0031">Aminopeptidase</keyword>
<dbReference type="CDD" id="cd00433">
    <property type="entry name" value="Peptidase_M17"/>
    <property type="match status" value="1"/>
</dbReference>
<dbReference type="Gene3D" id="3.40.630.10">
    <property type="entry name" value="Zn peptidases"/>
    <property type="match status" value="1"/>
</dbReference>
<evidence type="ECO:0000256" key="1">
    <source>
        <dbReference type="ARBA" id="ARBA00009528"/>
    </source>
</evidence>
<dbReference type="Pfam" id="PF21337">
    <property type="entry name" value="Peptidase_M17_N_1"/>
    <property type="match status" value="1"/>
</dbReference>
<dbReference type="Gene3D" id="3.40.220.10">
    <property type="entry name" value="Leucine Aminopeptidase, subunit E, domain 1"/>
    <property type="match status" value="1"/>
</dbReference>
<evidence type="ECO:0000256" key="5">
    <source>
        <dbReference type="ARBA" id="ARBA00023211"/>
    </source>
</evidence>
<comment type="similarity">
    <text evidence="1">Belongs to the peptidase M17 family.</text>
</comment>
<dbReference type="InterPro" id="IPR043472">
    <property type="entry name" value="Macro_dom-like"/>
</dbReference>
<protein>
    <submittedName>
        <fullName evidence="7">Leucyl aminopeptidase family protein</fullName>
    </submittedName>
</protein>
<organism evidence="7 8">
    <name type="scientific">Peiella sedimenti</name>
    <dbReference type="NCBI Taxonomy" id="3061083"/>
    <lineage>
        <taxon>Bacteria</taxon>
        <taxon>Pseudomonadati</taxon>
        <taxon>Pseudomonadota</taxon>
        <taxon>Alphaproteobacteria</taxon>
        <taxon>Caulobacterales</taxon>
        <taxon>Caulobacteraceae</taxon>
        <taxon>Peiella</taxon>
    </lineage>
</organism>
<sequence>MSANEARSGSGLHQTVIASAEAPIRLRLIEPDQGLEGPAQAWATAHGFKGQAGRVLPIADPDGHLVEVLAGTGPSQAGRAHRLGRSLPARLPAGDYRVEGLAAEDDEAFALGWALGGYAFDRYKAKADNGRARLVAPEGVDLGRVARVAEACALIRQMVDTPASDMGPLQIETIAREIAEANGAEVSVITGPALLEQNYPAVHAVGRAATEARAPRIIEFGWRLDQTELPLVALVGKGVCFDSGGLDLKPAAGMRNMKKDMGGAAHALGLARMVMEANLPVRLVVLVAAVENMISGEAFRPGDVVRTRKGLTVEIGNTDAEGRVILSDALQRAGELQPDLTLDFATLTGAARIALGPELPPFYTDDETLAGELQQAAAEVVDPLWRMPLWSGYREAVEADIADLRNDSADWAQAGSVTAALFLQRFAPETGSWCHFDIFAWNPRSRPGWPTGGEVQGVRACLRMLERRFGGR</sequence>
<dbReference type="InterPro" id="IPR048816">
    <property type="entry name" value="Peptidase_M17_N_1"/>
</dbReference>
<reference evidence="7" key="1">
    <citation type="submission" date="2023-07" db="EMBL/GenBank/DDBJ databases">
        <title>Brevundimonas soil sp. nov., isolated from the soil of chemical plant.</title>
        <authorList>
            <person name="Wu N."/>
        </authorList>
    </citation>
    <scope>NUCLEOTIDE SEQUENCE</scope>
    <source>
        <strain evidence="7">XZ-24</strain>
    </source>
</reference>
<proteinExistence type="inferred from homology"/>
<evidence type="ECO:0000256" key="3">
    <source>
        <dbReference type="ARBA" id="ARBA00022670"/>
    </source>
</evidence>
<dbReference type="PRINTS" id="PR00481">
    <property type="entry name" value="LAMNOPPTDASE"/>
</dbReference>
<dbReference type="Pfam" id="PF00883">
    <property type="entry name" value="Peptidase_M17"/>
    <property type="match status" value="1"/>
</dbReference>
<evidence type="ECO:0000256" key="2">
    <source>
        <dbReference type="ARBA" id="ARBA00022438"/>
    </source>
</evidence>
<dbReference type="Proteomes" id="UP001169063">
    <property type="component" value="Unassembled WGS sequence"/>
</dbReference>
<evidence type="ECO:0000313" key="7">
    <source>
        <dbReference type="EMBL" id="MDO1558835.1"/>
    </source>
</evidence>
<evidence type="ECO:0000259" key="6">
    <source>
        <dbReference type="PROSITE" id="PS00631"/>
    </source>
</evidence>
<gene>
    <name evidence="7" type="ORF">Q0812_05275</name>
</gene>
<name>A0ABT8SJT3_9CAUL</name>
<dbReference type="RefSeq" id="WP_302109270.1">
    <property type="nucleotide sequence ID" value="NZ_JAUKTR010000002.1"/>
</dbReference>
<dbReference type="InterPro" id="IPR011356">
    <property type="entry name" value="Leucine_aapep/pepB"/>
</dbReference>
<dbReference type="PANTHER" id="PTHR11963:SF20">
    <property type="entry name" value="PEPTIDASE B"/>
    <property type="match status" value="1"/>
</dbReference>
<dbReference type="GO" id="GO:0004177">
    <property type="term" value="F:aminopeptidase activity"/>
    <property type="evidence" value="ECO:0007669"/>
    <property type="project" value="UniProtKB-KW"/>
</dbReference>
<keyword evidence="3" id="KW-0645">Protease</keyword>
<evidence type="ECO:0000256" key="4">
    <source>
        <dbReference type="ARBA" id="ARBA00022801"/>
    </source>
</evidence>
<keyword evidence="5" id="KW-0464">Manganese</keyword>
<dbReference type="EMBL" id="JAUKTR010000002">
    <property type="protein sequence ID" value="MDO1558835.1"/>
    <property type="molecule type" value="Genomic_DNA"/>
</dbReference>
<dbReference type="SUPFAM" id="SSF53187">
    <property type="entry name" value="Zn-dependent exopeptidases"/>
    <property type="match status" value="1"/>
</dbReference>
<keyword evidence="8" id="KW-1185">Reference proteome</keyword>
<feature type="domain" description="Cytosol aminopeptidase" evidence="6">
    <location>
        <begin position="317"/>
        <end position="324"/>
    </location>
</feature>
<dbReference type="InterPro" id="IPR000819">
    <property type="entry name" value="Peptidase_M17_C"/>
</dbReference>
<accession>A0ABT8SJT3</accession>